<dbReference type="AlphaFoldDB" id="A0A2R5ELQ2"/>
<dbReference type="InterPro" id="IPR000644">
    <property type="entry name" value="CBS_dom"/>
</dbReference>
<proteinExistence type="predicted"/>
<reference evidence="4 5" key="1">
    <citation type="submission" date="2017-08" db="EMBL/GenBank/DDBJ databases">
        <title>Substantial Increase in Enzyme Production by Combined Drug-Resistance Mutations in Paenibacillus agaridevorans.</title>
        <authorList>
            <person name="Tanaka Y."/>
            <person name="Funane K."/>
            <person name="Hosaka T."/>
            <person name="Shiwa Y."/>
            <person name="Fujita N."/>
            <person name="Miyazaki T."/>
            <person name="Yoshikawa H."/>
            <person name="Murakami K."/>
            <person name="Kasahara K."/>
            <person name="Inaoka T."/>
            <person name="Hiraga Y."/>
            <person name="Ochi K."/>
        </authorList>
    </citation>
    <scope>NUCLEOTIDE SEQUENCE [LARGE SCALE GENOMIC DNA]</scope>
    <source>
        <strain evidence="4 5">T-3040</strain>
    </source>
</reference>
<name>A0A2R5ELQ2_9BACL</name>
<dbReference type="InterPro" id="IPR051257">
    <property type="entry name" value="Diverse_CBS-Domain"/>
</dbReference>
<organism evidence="4 5">
    <name type="scientific">Paenibacillus agaridevorans</name>
    <dbReference type="NCBI Taxonomy" id="171404"/>
    <lineage>
        <taxon>Bacteria</taxon>
        <taxon>Bacillati</taxon>
        <taxon>Bacillota</taxon>
        <taxon>Bacilli</taxon>
        <taxon>Bacillales</taxon>
        <taxon>Paenibacillaceae</taxon>
        <taxon>Paenibacillus</taxon>
    </lineage>
</organism>
<dbReference type="SUPFAM" id="SSF54631">
    <property type="entry name" value="CBS-domain pair"/>
    <property type="match status" value="1"/>
</dbReference>
<evidence type="ECO:0000256" key="1">
    <source>
        <dbReference type="ARBA" id="ARBA00023122"/>
    </source>
</evidence>
<keyword evidence="1 2" id="KW-0129">CBS domain</keyword>
<dbReference type="PANTHER" id="PTHR43080">
    <property type="entry name" value="CBS DOMAIN-CONTAINING PROTEIN CBSX3, MITOCHONDRIAL"/>
    <property type="match status" value="1"/>
</dbReference>
<dbReference type="PANTHER" id="PTHR43080:SF2">
    <property type="entry name" value="CBS DOMAIN-CONTAINING PROTEIN"/>
    <property type="match status" value="1"/>
</dbReference>
<evidence type="ECO:0000313" key="4">
    <source>
        <dbReference type="EMBL" id="GBG07477.1"/>
    </source>
</evidence>
<keyword evidence="5" id="KW-1185">Reference proteome</keyword>
<gene>
    <name evidence="4" type="ORF">PAT3040_02029</name>
</gene>
<dbReference type="Proteomes" id="UP000245202">
    <property type="component" value="Unassembled WGS sequence"/>
</dbReference>
<sequence length="166" mass="17941">MWLSTDHVATLRIRKVLKELKQVKDLMSTNCKTVTLQDNVYEVAVIMAQNDVGFVPVVETHDSAKLIGAITDRDLVVRGYAQKKQGSSSVSEVMSDALVTVSSTTDAEEAADIMAAHQIRRLPVVDDGRLVGVISLGDLALGNTTSRDAGQALSEISEHENQNAVH</sequence>
<dbReference type="InterPro" id="IPR046342">
    <property type="entry name" value="CBS_dom_sf"/>
</dbReference>
<evidence type="ECO:0000256" key="2">
    <source>
        <dbReference type="PROSITE-ProRule" id="PRU00703"/>
    </source>
</evidence>
<dbReference type="EMBL" id="BDQX01000098">
    <property type="protein sequence ID" value="GBG07477.1"/>
    <property type="molecule type" value="Genomic_DNA"/>
</dbReference>
<dbReference type="Gene3D" id="3.10.580.10">
    <property type="entry name" value="CBS-domain"/>
    <property type="match status" value="1"/>
</dbReference>
<evidence type="ECO:0000259" key="3">
    <source>
        <dbReference type="PROSITE" id="PS51371"/>
    </source>
</evidence>
<accession>A0A2R5ELQ2</accession>
<evidence type="ECO:0000313" key="5">
    <source>
        <dbReference type="Proteomes" id="UP000245202"/>
    </source>
</evidence>
<feature type="domain" description="CBS" evidence="3">
    <location>
        <begin position="27"/>
        <end position="85"/>
    </location>
</feature>
<dbReference type="SMART" id="SM00116">
    <property type="entry name" value="CBS"/>
    <property type="match status" value="2"/>
</dbReference>
<feature type="domain" description="CBS" evidence="3">
    <location>
        <begin position="94"/>
        <end position="149"/>
    </location>
</feature>
<dbReference type="Pfam" id="PF00571">
    <property type="entry name" value="CBS"/>
    <property type="match status" value="2"/>
</dbReference>
<comment type="caution">
    <text evidence="4">The sequence shown here is derived from an EMBL/GenBank/DDBJ whole genome shotgun (WGS) entry which is preliminary data.</text>
</comment>
<dbReference type="CDD" id="cd04622">
    <property type="entry name" value="CBS_pair_HRP1_like"/>
    <property type="match status" value="1"/>
</dbReference>
<dbReference type="PROSITE" id="PS51371">
    <property type="entry name" value="CBS"/>
    <property type="match status" value="2"/>
</dbReference>
<protein>
    <submittedName>
        <fullName evidence="4">CBS domain-containing protein</fullName>
    </submittedName>
</protein>